<dbReference type="InterPro" id="IPR003960">
    <property type="entry name" value="ATPase_AAA_CS"/>
</dbReference>
<dbReference type="Proteomes" id="UP000593578">
    <property type="component" value="Unassembled WGS sequence"/>
</dbReference>
<dbReference type="Pfam" id="PF17862">
    <property type="entry name" value="AAA_lid_3"/>
    <property type="match status" value="1"/>
</dbReference>
<dbReference type="InterPro" id="IPR032501">
    <property type="entry name" value="Prot_ATP_ID_OB_2nd"/>
</dbReference>
<dbReference type="SUPFAM" id="SSF52540">
    <property type="entry name" value="P-loop containing nucleoside triphosphate hydrolases"/>
    <property type="match status" value="1"/>
</dbReference>
<evidence type="ECO:0000256" key="10">
    <source>
        <dbReference type="SAM" id="MobiDB-lite"/>
    </source>
</evidence>
<dbReference type="Gene3D" id="2.40.50.140">
    <property type="entry name" value="Nucleic acid-binding proteins"/>
    <property type="match status" value="1"/>
</dbReference>
<keyword evidence="6 9" id="KW-0067">ATP-binding</keyword>
<evidence type="ECO:0000259" key="11">
    <source>
        <dbReference type="SMART" id="SM00382"/>
    </source>
</evidence>
<dbReference type="InterPro" id="IPR012340">
    <property type="entry name" value="NA-bd_OB-fold"/>
</dbReference>
<name>A0A7J8NRU8_GOSRA</name>
<dbReference type="GO" id="GO:0005524">
    <property type="term" value="F:ATP binding"/>
    <property type="evidence" value="ECO:0007669"/>
    <property type="project" value="UniProtKB-KW"/>
</dbReference>
<evidence type="ECO:0000256" key="3">
    <source>
        <dbReference type="ARBA" id="ARBA00006914"/>
    </source>
</evidence>
<evidence type="ECO:0000256" key="5">
    <source>
        <dbReference type="ARBA" id="ARBA00022741"/>
    </source>
</evidence>
<dbReference type="PROSITE" id="PS00674">
    <property type="entry name" value="AAA"/>
    <property type="match status" value="1"/>
</dbReference>
<protein>
    <recommendedName>
        <fullName evidence="11">AAA+ ATPase domain-containing protein</fullName>
    </recommendedName>
</protein>
<dbReference type="FunFam" id="3.40.50.300:FF:000039">
    <property type="entry name" value="26S proteasome regulatory subunit 4"/>
    <property type="match status" value="1"/>
</dbReference>
<dbReference type="EMBL" id="JABEZZ010000001">
    <property type="protein sequence ID" value="MBA0579492.1"/>
    <property type="molecule type" value="Genomic_DNA"/>
</dbReference>
<dbReference type="InterPro" id="IPR027417">
    <property type="entry name" value="P-loop_NTPase"/>
</dbReference>
<gene>
    <name evidence="12" type="ORF">Gorai_021746</name>
</gene>
<dbReference type="Gene3D" id="3.40.50.300">
    <property type="entry name" value="P-loop containing nucleotide triphosphate hydrolases"/>
    <property type="match status" value="1"/>
</dbReference>
<evidence type="ECO:0000313" key="12">
    <source>
        <dbReference type="EMBL" id="MBA0579492.1"/>
    </source>
</evidence>
<dbReference type="InterPro" id="IPR050221">
    <property type="entry name" value="26S_Proteasome_ATPase"/>
</dbReference>
<dbReference type="Gene3D" id="1.10.8.60">
    <property type="match status" value="1"/>
</dbReference>
<keyword evidence="4" id="KW-0963">Cytoplasm</keyword>
<feature type="domain" description="AAA+ ATPase" evidence="11">
    <location>
        <begin position="224"/>
        <end position="363"/>
    </location>
</feature>
<evidence type="ECO:0000313" key="13">
    <source>
        <dbReference type="Proteomes" id="UP000593578"/>
    </source>
</evidence>
<dbReference type="Pfam" id="PF16450">
    <property type="entry name" value="Prot_ATP_ID_OB_C"/>
    <property type="match status" value="1"/>
</dbReference>
<sequence>MGQGTPGGMNRQGFPGDRKPDGSDKKDKKFEPAAPPARVGRKQRKQKGPEAAARLPTVTPLTKCKLRLLKLERIKDYLLMEEEFVANQERLKPQEEKAEEDRSKVDDLRGSPMSVGNLEELIDENHAIVSSSVGPEYYVGILSFVDKDQLEPGCAILMHNKVLSVVGLLQDEVDPMVSVMKVEKAPLESYADIGGLDSQIQEIKEAVELPLTHPELYEDIGIKPPKGVILYGEPGTGKTLLAKAVANSTSATFLRVVGSELIQKYLGDGPKLVRELFRVADDLSPSIVFIDEIDAVGTKRYDAHSGGEREIQRTMLELLNQLDGFDSRGDVKVILATNRIESLDPALLRPGRIDRKIEFPLPDIKTRRRIFQIHTSRMTLADDVNLEEFVMTKDEFSGADIKAICTEAGLLALRERRMKVRLINS</sequence>
<comment type="caution">
    <text evidence="12">The sequence shown here is derived from an EMBL/GenBank/DDBJ whole genome shotgun (WGS) entry which is preliminary data.</text>
</comment>
<evidence type="ECO:0000256" key="7">
    <source>
        <dbReference type="ARBA" id="ARBA00022942"/>
    </source>
</evidence>
<evidence type="ECO:0000256" key="6">
    <source>
        <dbReference type="ARBA" id="ARBA00022840"/>
    </source>
</evidence>
<accession>A0A7J8NRU8</accession>
<dbReference type="InterPro" id="IPR003959">
    <property type="entry name" value="ATPase_AAA_core"/>
</dbReference>
<dbReference type="Pfam" id="PF00004">
    <property type="entry name" value="AAA"/>
    <property type="match status" value="1"/>
</dbReference>
<comment type="similarity">
    <text evidence="3 9">Belongs to the AAA ATPase family.</text>
</comment>
<dbReference type="SMART" id="SM00382">
    <property type="entry name" value="AAA"/>
    <property type="match status" value="1"/>
</dbReference>
<keyword evidence="7" id="KW-0647">Proteasome</keyword>
<dbReference type="PANTHER" id="PTHR23073">
    <property type="entry name" value="26S PROTEASOME REGULATORY SUBUNIT"/>
    <property type="match status" value="1"/>
</dbReference>
<dbReference type="GO" id="GO:0016887">
    <property type="term" value="F:ATP hydrolysis activity"/>
    <property type="evidence" value="ECO:0007669"/>
    <property type="project" value="InterPro"/>
</dbReference>
<evidence type="ECO:0000256" key="9">
    <source>
        <dbReference type="RuleBase" id="RU003651"/>
    </source>
</evidence>
<keyword evidence="5 9" id="KW-0547">Nucleotide-binding</keyword>
<dbReference type="GO" id="GO:0005737">
    <property type="term" value="C:cytoplasm"/>
    <property type="evidence" value="ECO:0007669"/>
    <property type="project" value="UniProtKB-SubCell"/>
</dbReference>
<dbReference type="AlphaFoldDB" id="A0A7J8NRU8"/>
<evidence type="ECO:0000256" key="4">
    <source>
        <dbReference type="ARBA" id="ARBA00022490"/>
    </source>
</evidence>
<dbReference type="InterPro" id="IPR003593">
    <property type="entry name" value="AAA+_ATPase"/>
</dbReference>
<comment type="subcellular location">
    <subcellularLocation>
        <location evidence="2">Cytoplasm</location>
    </subcellularLocation>
    <subcellularLocation>
        <location evidence="1">Nucleus</location>
    </subcellularLocation>
</comment>
<dbReference type="FunFam" id="2.40.50.140:FF:000067">
    <property type="entry name" value="26S protease regulatory subunit 4"/>
    <property type="match status" value="1"/>
</dbReference>
<dbReference type="GO" id="GO:0000502">
    <property type="term" value="C:proteasome complex"/>
    <property type="evidence" value="ECO:0007669"/>
    <property type="project" value="UniProtKB-KW"/>
</dbReference>
<feature type="region of interest" description="Disordered" evidence="10">
    <location>
        <begin position="90"/>
        <end position="110"/>
    </location>
</feature>
<feature type="compositionally biased region" description="Basic and acidic residues" evidence="10">
    <location>
        <begin position="90"/>
        <end position="109"/>
    </location>
</feature>
<dbReference type="GO" id="GO:0005634">
    <property type="term" value="C:nucleus"/>
    <property type="evidence" value="ECO:0007669"/>
    <property type="project" value="UniProtKB-SubCell"/>
</dbReference>
<reference evidence="12 13" key="1">
    <citation type="journal article" date="2019" name="Genome Biol. Evol.">
        <title>Insights into the evolution of the New World diploid cottons (Gossypium, subgenus Houzingenia) based on genome sequencing.</title>
        <authorList>
            <person name="Grover C.E."/>
            <person name="Arick M.A. 2nd"/>
            <person name="Thrash A."/>
            <person name="Conover J.L."/>
            <person name="Sanders W.S."/>
            <person name="Peterson D.G."/>
            <person name="Frelichowski J.E."/>
            <person name="Scheffler J.A."/>
            <person name="Scheffler B.E."/>
            <person name="Wendel J.F."/>
        </authorList>
    </citation>
    <scope>NUCLEOTIDE SEQUENCE [LARGE SCALE GENOMIC DNA]</scope>
    <source>
        <strain evidence="12">8</strain>
        <tissue evidence="12">Leaf</tissue>
    </source>
</reference>
<evidence type="ECO:0000256" key="8">
    <source>
        <dbReference type="ARBA" id="ARBA00023242"/>
    </source>
</evidence>
<organism evidence="12 13">
    <name type="scientific">Gossypium raimondii</name>
    <name type="common">Peruvian cotton</name>
    <name type="synonym">Gossypium klotzschianum subsp. raimondii</name>
    <dbReference type="NCBI Taxonomy" id="29730"/>
    <lineage>
        <taxon>Eukaryota</taxon>
        <taxon>Viridiplantae</taxon>
        <taxon>Streptophyta</taxon>
        <taxon>Embryophyta</taxon>
        <taxon>Tracheophyta</taxon>
        <taxon>Spermatophyta</taxon>
        <taxon>Magnoliopsida</taxon>
        <taxon>eudicotyledons</taxon>
        <taxon>Gunneridae</taxon>
        <taxon>Pentapetalae</taxon>
        <taxon>rosids</taxon>
        <taxon>malvids</taxon>
        <taxon>Malvales</taxon>
        <taxon>Malvaceae</taxon>
        <taxon>Malvoideae</taxon>
        <taxon>Gossypium</taxon>
    </lineage>
</organism>
<dbReference type="InterPro" id="IPR041569">
    <property type="entry name" value="AAA_lid_3"/>
</dbReference>
<feature type="compositionally biased region" description="Basic and acidic residues" evidence="10">
    <location>
        <begin position="16"/>
        <end position="31"/>
    </location>
</feature>
<evidence type="ECO:0000256" key="2">
    <source>
        <dbReference type="ARBA" id="ARBA00004496"/>
    </source>
</evidence>
<evidence type="ECO:0000256" key="1">
    <source>
        <dbReference type="ARBA" id="ARBA00004123"/>
    </source>
</evidence>
<feature type="region of interest" description="Disordered" evidence="10">
    <location>
        <begin position="1"/>
        <end position="55"/>
    </location>
</feature>
<keyword evidence="8" id="KW-0539">Nucleus</keyword>
<proteinExistence type="inferred from homology"/>